<comment type="caution">
    <text evidence="1">The sequence shown here is derived from an EMBL/GenBank/DDBJ whole genome shotgun (WGS) entry which is preliminary data.</text>
</comment>
<protein>
    <submittedName>
        <fullName evidence="1">Uncharacterized protein</fullName>
    </submittedName>
</protein>
<keyword evidence="2" id="KW-1185">Reference proteome</keyword>
<evidence type="ECO:0000313" key="1">
    <source>
        <dbReference type="EMBL" id="KNE21138.1"/>
    </source>
</evidence>
<evidence type="ECO:0000313" key="2">
    <source>
        <dbReference type="Proteomes" id="UP000036780"/>
    </source>
</evidence>
<dbReference type="Proteomes" id="UP000036780">
    <property type="component" value="Unassembled WGS sequence"/>
</dbReference>
<reference evidence="2" key="1">
    <citation type="submission" date="2015-07" db="EMBL/GenBank/DDBJ databases">
        <title>Fjat-10053 dsm26.</title>
        <authorList>
            <person name="Liu B."/>
            <person name="Wang J."/>
            <person name="Zhu Y."/>
            <person name="Liu G."/>
            <person name="Chen Q."/>
            <person name="Chen Z."/>
            <person name="Lan J."/>
            <person name="Che J."/>
            <person name="Ge C."/>
            <person name="Shi H."/>
            <person name="Pan Z."/>
            <person name="Liu X."/>
        </authorList>
    </citation>
    <scope>NUCLEOTIDE SEQUENCE [LARGE SCALE GENOMIC DNA]</scope>
    <source>
        <strain evidence="2">DSM 26</strain>
    </source>
</reference>
<sequence>MLSTEATSIIKDFGNHGTTVSRILKEVKKQGFVEINWNTPVSLDSQLSVILRKKRNLKVYILSVVKLYKVQAKK</sequence>
<dbReference type="EMBL" id="LGTO01000005">
    <property type="protein sequence ID" value="KNE21138.1"/>
    <property type="molecule type" value="Genomic_DNA"/>
</dbReference>
<name>A0A0L0QSJ3_VIRPA</name>
<proteinExistence type="predicted"/>
<gene>
    <name evidence="1" type="ORF">AFK71_05445</name>
</gene>
<organism evidence="1 2">
    <name type="scientific">Virgibacillus pantothenticus</name>
    <dbReference type="NCBI Taxonomy" id="1473"/>
    <lineage>
        <taxon>Bacteria</taxon>
        <taxon>Bacillati</taxon>
        <taxon>Bacillota</taxon>
        <taxon>Bacilli</taxon>
        <taxon>Bacillales</taxon>
        <taxon>Bacillaceae</taxon>
        <taxon>Virgibacillus</taxon>
    </lineage>
</organism>
<dbReference type="AlphaFoldDB" id="A0A0L0QSJ3"/>
<dbReference type="PATRIC" id="fig|1473.5.peg.4073"/>
<accession>A0A0L0QSJ3</accession>